<accession>A0A1Y2CKM2</accession>
<dbReference type="Proteomes" id="UP000193642">
    <property type="component" value="Unassembled WGS sequence"/>
</dbReference>
<feature type="compositionally biased region" description="Polar residues" evidence="1">
    <location>
        <begin position="12"/>
        <end position="54"/>
    </location>
</feature>
<dbReference type="AlphaFoldDB" id="A0A1Y2CKM2"/>
<proteinExistence type="predicted"/>
<evidence type="ECO:0000313" key="3">
    <source>
        <dbReference type="Proteomes" id="UP000193642"/>
    </source>
</evidence>
<evidence type="ECO:0000256" key="1">
    <source>
        <dbReference type="SAM" id="MobiDB-lite"/>
    </source>
</evidence>
<dbReference type="OrthoDB" id="10292072at2759"/>
<name>A0A1Y2CKM2_9FUNG</name>
<comment type="caution">
    <text evidence="2">The sequence shown here is derived from an EMBL/GenBank/DDBJ whole genome shotgun (WGS) entry which is preliminary data.</text>
</comment>
<reference evidence="2 3" key="1">
    <citation type="submission" date="2016-07" db="EMBL/GenBank/DDBJ databases">
        <title>Pervasive Adenine N6-methylation of Active Genes in Fungi.</title>
        <authorList>
            <consortium name="DOE Joint Genome Institute"/>
            <person name="Mondo S.J."/>
            <person name="Dannebaum R.O."/>
            <person name="Kuo R.C."/>
            <person name="Labutti K."/>
            <person name="Haridas S."/>
            <person name="Kuo A."/>
            <person name="Salamov A."/>
            <person name="Ahrendt S.R."/>
            <person name="Lipzen A."/>
            <person name="Sullivan W."/>
            <person name="Andreopoulos W.B."/>
            <person name="Clum A."/>
            <person name="Lindquist E."/>
            <person name="Daum C."/>
            <person name="Ramamoorthy G.K."/>
            <person name="Gryganskyi A."/>
            <person name="Culley D."/>
            <person name="Magnuson J.K."/>
            <person name="James T.Y."/>
            <person name="O'Malley M.A."/>
            <person name="Stajich J.E."/>
            <person name="Spatafora J.W."/>
            <person name="Visel A."/>
            <person name="Grigoriev I.V."/>
        </authorList>
    </citation>
    <scope>NUCLEOTIDE SEQUENCE [LARGE SCALE GENOMIC DNA]</scope>
    <source>
        <strain evidence="2 3">JEL800</strain>
    </source>
</reference>
<feature type="compositionally biased region" description="Polar residues" evidence="1">
    <location>
        <begin position="108"/>
        <end position="136"/>
    </location>
</feature>
<evidence type="ECO:0000313" key="2">
    <source>
        <dbReference type="EMBL" id="ORY47404.1"/>
    </source>
</evidence>
<sequence>MKVTKVAKIPKSATTALKPSTPAASNQTTGTETQNSTSSKGNRTASPLPKSQTWVPAEPKAELPAARSASPVASVTKTPKTPATGSTKSVTSKPAKTDLKASLDPQKTVAQNRSSTPDSIGKQLSESSSKSFHGFTVNNPPSGINIHPLAITQAGFSRLVYNLSTDSSTFTVSVLFNSENNASASLALFRKLFSPAVVTDIVPRLMTYDAVAGTQNDKAPANATVIKVKTVSEKPSKSVLVTAERWEELVRALDGYEGVFVAKLTAFVKFSGGKEAKAAYDLLSSTTNFVPVWSSVSEFDNAVKMTNVNSGSSNICDEMLTVV</sequence>
<dbReference type="EMBL" id="MCGO01000014">
    <property type="protein sequence ID" value="ORY47404.1"/>
    <property type="molecule type" value="Genomic_DNA"/>
</dbReference>
<organism evidence="2 3">
    <name type="scientific">Rhizoclosmatium globosum</name>
    <dbReference type="NCBI Taxonomy" id="329046"/>
    <lineage>
        <taxon>Eukaryota</taxon>
        <taxon>Fungi</taxon>
        <taxon>Fungi incertae sedis</taxon>
        <taxon>Chytridiomycota</taxon>
        <taxon>Chytridiomycota incertae sedis</taxon>
        <taxon>Chytridiomycetes</taxon>
        <taxon>Chytridiales</taxon>
        <taxon>Chytriomycetaceae</taxon>
        <taxon>Rhizoclosmatium</taxon>
    </lineage>
</organism>
<feature type="compositionally biased region" description="Polar residues" evidence="1">
    <location>
        <begin position="76"/>
        <end position="94"/>
    </location>
</feature>
<protein>
    <submittedName>
        <fullName evidence="2">Uncharacterized protein</fullName>
    </submittedName>
</protein>
<feature type="compositionally biased region" description="Low complexity" evidence="1">
    <location>
        <begin position="64"/>
        <end position="75"/>
    </location>
</feature>
<feature type="region of interest" description="Disordered" evidence="1">
    <location>
        <begin position="1"/>
        <end position="136"/>
    </location>
</feature>
<keyword evidence="3" id="KW-1185">Reference proteome</keyword>
<gene>
    <name evidence="2" type="ORF">BCR33DRAFT_96636</name>
</gene>